<dbReference type="Gene3D" id="3.30.470.20">
    <property type="entry name" value="ATP-grasp fold, B domain"/>
    <property type="match status" value="1"/>
</dbReference>
<reference evidence="1 2" key="1">
    <citation type="submission" date="2018-05" db="EMBL/GenBank/DDBJ databases">
        <title>Genomic Encyclopedia of Type Strains, Phase IV (KMG-IV): sequencing the most valuable type-strain genomes for metagenomic binning, comparative biology and taxonomic classification.</title>
        <authorList>
            <person name="Goeker M."/>
        </authorList>
    </citation>
    <scope>NUCLEOTIDE SEQUENCE [LARGE SCALE GENOMIC DNA]</scope>
    <source>
        <strain evidence="1 2">DSM 18773</strain>
    </source>
</reference>
<gene>
    <name evidence="1" type="ORF">C7459_11046</name>
</gene>
<dbReference type="SUPFAM" id="SSF56059">
    <property type="entry name" value="Glutathione synthetase ATP-binding domain-like"/>
    <property type="match status" value="1"/>
</dbReference>
<dbReference type="InterPro" id="IPR026838">
    <property type="entry name" value="YheC/D"/>
</dbReference>
<evidence type="ECO:0000313" key="2">
    <source>
        <dbReference type="Proteomes" id="UP000245634"/>
    </source>
</evidence>
<evidence type="ECO:0000313" key="1">
    <source>
        <dbReference type="EMBL" id="PWK11517.1"/>
    </source>
</evidence>
<sequence>MTLIGYLHFRKDPAKVSKSYPLAVVAKAEGAELVYFSPGRVCWEDETIRGMFYEAGRWVERTTRFPDVIYNEGQKLTTQNLQTVQKLRARIPFTSYGVGDKMVVHDKILTAGQFAQYVIPSVEVRTVDEVWALLDRYRDFVLKPIRGRQGNGVLYIQQLVPMHSFCLHEGADKRQVDAEEFRSFIQTRLAGEIHLIQRYINCKTKTGAAYDFRLHVQKDGAARWVVVSIYPRIAAPGQIVSNISNGGYTNYAKPFLQQEFGEQWFEMKRYLEHFSLVLAKHLDDIYGASFDELGIDVGLDEQQKLWLYEVNWKPGAPPTFYLELDVVRNTVHYAMYLAEKHKVR</sequence>
<dbReference type="Proteomes" id="UP000245634">
    <property type="component" value="Unassembled WGS sequence"/>
</dbReference>
<accession>A0A316D786</accession>
<protein>
    <submittedName>
        <fullName evidence="1">YheC/D-like protein</fullName>
    </submittedName>
</protein>
<keyword evidence="2" id="KW-1185">Reference proteome</keyword>
<organism evidence="1 2">
    <name type="scientific">Tumebacillus permanentifrigoris</name>
    <dbReference type="NCBI Taxonomy" id="378543"/>
    <lineage>
        <taxon>Bacteria</taxon>
        <taxon>Bacillati</taxon>
        <taxon>Bacillota</taxon>
        <taxon>Bacilli</taxon>
        <taxon>Bacillales</taxon>
        <taxon>Alicyclobacillaceae</taxon>
        <taxon>Tumebacillus</taxon>
    </lineage>
</organism>
<dbReference type="EMBL" id="QGGL01000010">
    <property type="protein sequence ID" value="PWK11517.1"/>
    <property type="molecule type" value="Genomic_DNA"/>
</dbReference>
<proteinExistence type="predicted"/>
<dbReference type="AlphaFoldDB" id="A0A316D786"/>
<comment type="caution">
    <text evidence="1">The sequence shown here is derived from an EMBL/GenBank/DDBJ whole genome shotgun (WGS) entry which is preliminary data.</text>
</comment>
<dbReference type="Pfam" id="PF14398">
    <property type="entry name" value="ATPgrasp_YheCD"/>
    <property type="match status" value="1"/>
</dbReference>
<name>A0A316D786_9BACL</name>